<gene>
    <name evidence="3" type="ORF">N0V89_004629</name>
</gene>
<evidence type="ECO:0000256" key="2">
    <source>
        <dbReference type="SAM" id="Phobius"/>
    </source>
</evidence>
<protein>
    <submittedName>
        <fullName evidence="3">Uncharacterized protein</fullName>
    </submittedName>
</protein>
<organism evidence="3 4">
    <name type="scientific">Didymosphaeria variabile</name>
    <dbReference type="NCBI Taxonomy" id="1932322"/>
    <lineage>
        <taxon>Eukaryota</taxon>
        <taxon>Fungi</taxon>
        <taxon>Dikarya</taxon>
        <taxon>Ascomycota</taxon>
        <taxon>Pezizomycotina</taxon>
        <taxon>Dothideomycetes</taxon>
        <taxon>Pleosporomycetidae</taxon>
        <taxon>Pleosporales</taxon>
        <taxon>Massarineae</taxon>
        <taxon>Didymosphaeriaceae</taxon>
        <taxon>Didymosphaeria</taxon>
    </lineage>
</organism>
<dbReference type="Proteomes" id="UP001140513">
    <property type="component" value="Unassembled WGS sequence"/>
</dbReference>
<proteinExistence type="predicted"/>
<keyword evidence="4" id="KW-1185">Reference proteome</keyword>
<dbReference type="EMBL" id="JAPEUX010000003">
    <property type="protein sequence ID" value="KAJ4356594.1"/>
    <property type="molecule type" value="Genomic_DNA"/>
</dbReference>
<dbReference type="Gene3D" id="2.150.10.10">
    <property type="entry name" value="Serralysin-like metalloprotease, C-terminal"/>
    <property type="match status" value="1"/>
</dbReference>
<comment type="caution">
    <text evidence="3">The sequence shown here is derived from an EMBL/GenBank/DDBJ whole genome shotgun (WGS) entry which is preliminary data.</text>
</comment>
<reference evidence="3" key="1">
    <citation type="submission" date="2022-10" db="EMBL/GenBank/DDBJ databases">
        <title>Tapping the CABI collections for fungal endophytes: first genome assemblies for Collariella, Neodidymelliopsis, Ascochyta clinopodiicola, Didymella pomorum, Didymosphaeria variabile, Neocosmospora piperis and Neocucurbitaria cava.</title>
        <authorList>
            <person name="Hill R."/>
        </authorList>
    </citation>
    <scope>NUCLEOTIDE SEQUENCE</scope>
    <source>
        <strain evidence="3">IMI 356815</strain>
    </source>
</reference>
<dbReference type="AlphaFoldDB" id="A0A9W8XQM1"/>
<evidence type="ECO:0000313" key="4">
    <source>
        <dbReference type="Proteomes" id="UP001140513"/>
    </source>
</evidence>
<dbReference type="RefSeq" id="XP_056073720.1">
    <property type="nucleotide sequence ID" value="XM_056213412.1"/>
</dbReference>
<dbReference type="InterPro" id="IPR011049">
    <property type="entry name" value="Serralysin-like_metalloprot_C"/>
</dbReference>
<feature type="region of interest" description="Disordered" evidence="1">
    <location>
        <begin position="405"/>
        <end position="435"/>
    </location>
</feature>
<dbReference type="OrthoDB" id="3801300at2759"/>
<keyword evidence="2" id="KW-0472">Membrane</keyword>
<accession>A0A9W8XQM1</accession>
<sequence>MDMSYQAKRRCLDGVRALNATDDLPEPKKHFLELFEPDSAPLSAECKREALFNAVLLNEGYHRFFDRQGNLRRPAFVEQKNCPKQVAHSTPAFGEQDDCWKPIAHFTTQDQTIAFEYDNSDVEDDNTAIEDDYTTIKNDYTAIKNYYTAIDDDYTTIGDGYTAIKNSYTAIQNRLYTDIQNNYTAIEDDYTAIEDDDEATEDDDEATEDDDEATEDDDEATEDEKTRKKRLRLVFCFRRYFHERLSTLKQQPSNRARPYSRKSELARLRLPPEPRSAWKAGIRVIRRLQRGKLPQTVEQVVLCVMTADAMRSSTGAVSCIRNQDEFWRDLHRWKDVVPVNDRKLFEQVVYRLWKQELDNSRKAYQSDNLFHFQEVFQNLLSDLNIEELPLNACNGKHLPFSQSDNANRSSAFRQSQSDAGSDTNESSSTHRSENYTGNWTAHDDRVILLAATIIFCVVIAVIMYIFQSQAYIKFTTLLQKIPSHGTDLSTSHRRNCILIACYIGLSTRTIESIPFSDGFNPKAPRPCCVCGQRLSSREIGIPVARLESRPPAAPGHDPDAVQPGINQPVDWDIHSAAEDSLVSDQPLLIPTEIDLHTVALDLEGFVAPAQSLPTGHGLNFDNTLHNHPIDLLGQQPLGFSSAFSSSQYSFVPTRANTFDTFPATAMGAHQPSWAPSTNETYNSMTMSSELYDPVPLTYDPFSLAPPLPASQVSFPNQLGLPFPGLSDPSAAGFQPIAGFQTTPSFQPTADLQPSNHLLNPWNSQSFPTAHAAYDFLSFDPNFNSTSNPFGAASTNAWNLEQQINGYSGLGLGLGQEAQGFDSVFANPDRILKRKEPCSIEESGSLVDKRARTGDVDAFDWDSVGLA</sequence>
<evidence type="ECO:0000256" key="1">
    <source>
        <dbReference type="SAM" id="MobiDB-lite"/>
    </source>
</evidence>
<feature type="compositionally biased region" description="Polar residues" evidence="1">
    <location>
        <begin position="405"/>
        <end position="427"/>
    </location>
</feature>
<feature type="region of interest" description="Disordered" evidence="1">
    <location>
        <begin position="195"/>
        <end position="225"/>
    </location>
</feature>
<feature type="transmembrane region" description="Helical" evidence="2">
    <location>
        <begin position="446"/>
        <end position="466"/>
    </location>
</feature>
<keyword evidence="2" id="KW-1133">Transmembrane helix</keyword>
<evidence type="ECO:0000313" key="3">
    <source>
        <dbReference type="EMBL" id="KAJ4356594.1"/>
    </source>
</evidence>
<name>A0A9W8XQM1_9PLEO</name>
<dbReference type="GeneID" id="80908159"/>
<keyword evidence="2" id="KW-0812">Transmembrane</keyword>
<feature type="compositionally biased region" description="Acidic residues" evidence="1">
    <location>
        <begin position="195"/>
        <end position="222"/>
    </location>
</feature>